<dbReference type="InterPro" id="IPR023753">
    <property type="entry name" value="FAD/NAD-binding_dom"/>
</dbReference>
<sequence length="676" mass="73651">MPRFFFPHLLSSFSRRVTVKGQIRTSNHRLICSSSSRRCSCICQGKELVRSNISSFLPLKKFSPFTMPPVNPKPSCLQKIDEFVRTSKVAVFSKSFCPFCIRVKNLFRSINQEIATLELDELEDGAEIQDALFQKTALKTVPNIFINGVHIGGCDNVMEAHQTGRLQVLLSKSQEAPSPSGSAPQEPEVKYDYDLVVIGGGSGGLAASKEAALWGAKVAVCDFVVPTPIGTTWGLGGTCVNVGCIPKKLMHQAALLGQAINDAKKFGWDLPENVNFNWLTMVEAIQAHIGSLNWGYRVALREKKVTYLNAYAEFVDPHTLKTTDRRGKVNNITARYVLLATGGRPRYPDIPGAKEYGITSDDIFSLQHHPGKTLCVGASYIALECAGFLAGLGIDATVMVRSILLRGFDQQIAELIGGYMEKHGVQFKRGYVPTKIERIEEGSPGRLKVTSENGDGEILEEEYNTVLFAIGRDACTSTIGIENSGVLLNPKNGKVITDEKEQSNVPHIYAIGDILDGKLELTPVAIQAGKLLARRIFGNQTLLTDYANVPTTVFTPLEYGCVGLSEEDAIKKYGEADIEVYHSYITPLECTVPKRDDNAGYAKLICVKSLNEKVVGFHILAPNAGEITQGFAIGLKMGATKADFSNLIGIHPTVAEVFTTLSITKSSGADVFQKGC</sequence>
<dbReference type="GO" id="GO:0005739">
    <property type="term" value="C:mitochondrion"/>
    <property type="evidence" value="ECO:0007669"/>
    <property type="project" value="TreeGrafter"/>
</dbReference>
<dbReference type="GO" id="GO:0045454">
    <property type="term" value="P:cell redox homeostasis"/>
    <property type="evidence" value="ECO:0007669"/>
    <property type="project" value="InterPro"/>
</dbReference>
<keyword evidence="10 15" id="KW-0560">Oxidoreductase</keyword>
<gene>
    <name evidence="19" type="primary">TRxR</name>
</gene>
<reference evidence="19" key="1">
    <citation type="submission" date="2020-03" db="EMBL/GenBank/DDBJ databases">
        <title>Combined effects of heavy metals using antioxidant enzymes in the brackish water flea Diaphanosoma celebensis.</title>
        <authorList>
            <person name="Yoo J.-W."/>
            <person name="Cho H."/>
            <person name="Lee Y.-M."/>
        </authorList>
    </citation>
    <scope>NUCLEOTIDE SEQUENCE</scope>
</reference>
<evidence type="ECO:0000256" key="12">
    <source>
        <dbReference type="ARBA" id="ARBA00023284"/>
    </source>
</evidence>
<comment type="function">
    <text evidence="2">Has a glutathione-disulfide oxidoreductase activity in the presence of NADPH and glutathione reductase. Reduces low molecular weight disulfides and proteins.</text>
</comment>
<feature type="domain" description="FAD/NAD(P)-binding" evidence="18">
    <location>
        <begin position="193"/>
        <end position="529"/>
    </location>
</feature>
<dbReference type="InterPro" id="IPR006338">
    <property type="entry name" value="Thioredoxin/glutathione_Rdtase"/>
</dbReference>
<keyword evidence="6 15" id="KW-0285">Flavoprotein</keyword>
<comment type="catalytic activity">
    <reaction evidence="13">
        <text>[thioredoxin]-dithiol + NADP(+) = [thioredoxin]-disulfide + NADPH + H(+)</text>
        <dbReference type="Rhea" id="RHEA:20345"/>
        <dbReference type="Rhea" id="RHEA-COMP:10698"/>
        <dbReference type="Rhea" id="RHEA-COMP:10700"/>
        <dbReference type="ChEBI" id="CHEBI:15378"/>
        <dbReference type="ChEBI" id="CHEBI:29950"/>
        <dbReference type="ChEBI" id="CHEBI:50058"/>
        <dbReference type="ChEBI" id="CHEBI:57783"/>
        <dbReference type="ChEBI" id="CHEBI:58349"/>
        <dbReference type="EC" id="1.8.1.9"/>
    </reaction>
</comment>
<evidence type="ECO:0000259" key="17">
    <source>
        <dbReference type="Pfam" id="PF02852"/>
    </source>
</evidence>
<dbReference type="Pfam" id="PF02852">
    <property type="entry name" value="Pyr_redox_dim"/>
    <property type="match status" value="1"/>
</dbReference>
<comment type="cofactor">
    <cofactor evidence="1">
        <name>FAD</name>
        <dbReference type="ChEBI" id="CHEBI:57692"/>
    </cofactor>
</comment>
<evidence type="ECO:0000256" key="14">
    <source>
        <dbReference type="ARBA" id="ARBA00054062"/>
    </source>
</evidence>
<dbReference type="InterPro" id="IPR002109">
    <property type="entry name" value="Glutaredoxin"/>
</dbReference>
<comment type="similarity">
    <text evidence="3 15">Belongs to the class-I pyridine nucleotide-disulfide oxidoreductase family.</text>
</comment>
<dbReference type="EMBL" id="MT226446">
    <property type="protein sequence ID" value="QWA14832.1"/>
    <property type="molecule type" value="mRNA"/>
</dbReference>
<evidence type="ECO:0000256" key="11">
    <source>
        <dbReference type="ARBA" id="ARBA00023157"/>
    </source>
</evidence>
<dbReference type="EC" id="1.8.1.9" evidence="4"/>
<evidence type="ECO:0000259" key="16">
    <source>
        <dbReference type="Pfam" id="PF00462"/>
    </source>
</evidence>
<dbReference type="InterPro" id="IPR011899">
    <property type="entry name" value="Glutaredoxin_euk/vir"/>
</dbReference>
<keyword evidence="12 15" id="KW-0676">Redox-active center</keyword>
<evidence type="ECO:0000259" key="18">
    <source>
        <dbReference type="Pfam" id="PF07992"/>
    </source>
</evidence>
<dbReference type="GO" id="GO:0004791">
    <property type="term" value="F:thioredoxin-disulfide reductase (NADPH) activity"/>
    <property type="evidence" value="ECO:0007669"/>
    <property type="project" value="UniProtKB-EC"/>
</dbReference>
<dbReference type="InterPro" id="IPR004099">
    <property type="entry name" value="Pyr_nucl-diS_OxRdtase_dimer"/>
</dbReference>
<dbReference type="Pfam" id="PF00462">
    <property type="entry name" value="Glutaredoxin"/>
    <property type="match status" value="1"/>
</dbReference>
<dbReference type="PROSITE" id="PS51354">
    <property type="entry name" value="GLUTAREDOXIN_2"/>
    <property type="match status" value="1"/>
</dbReference>
<evidence type="ECO:0000256" key="4">
    <source>
        <dbReference type="ARBA" id="ARBA00012610"/>
    </source>
</evidence>
<accession>A0A8E7SPG1</accession>
<dbReference type="PANTHER" id="PTHR42737:SF8">
    <property type="entry name" value="THIOREDOXIN-DISULFIDE REDUCTASE"/>
    <property type="match status" value="1"/>
</dbReference>
<dbReference type="NCBIfam" id="TIGR01438">
    <property type="entry name" value="TGR"/>
    <property type="match status" value="1"/>
</dbReference>
<feature type="domain" description="Glutaredoxin" evidence="16">
    <location>
        <begin position="89"/>
        <end position="151"/>
    </location>
</feature>
<dbReference type="GO" id="GO:0006749">
    <property type="term" value="P:glutathione metabolic process"/>
    <property type="evidence" value="ECO:0007669"/>
    <property type="project" value="TreeGrafter"/>
</dbReference>
<evidence type="ECO:0000256" key="15">
    <source>
        <dbReference type="RuleBase" id="RU003691"/>
    </source>
</evidence>
<feature type="domain" description="Pyridine nucleotide-disulphide oxidoreductase dimerisation" evidence="17">
    <location>
        <begin position="549"/>
        <end position="660"/>
    </location>
</feature>
<evidence type="ECO:0000313" key="19">
    <source>
        <dbReference type="EMBL" id="QWA14832.1"/>
    </source>
</evidence>
<dbReference type="PANTHER" id="PTHR42737">
    <property type="entry name" value="GLUTATHIONE REDUCTASE"/>
    <property type="match status" value="1"/>
</dbReference>
<dbReference type="FunFam" id="3.30.390.30:FF:000004">
    <property type="entry name" value="Thioredoxin reductase 1, cytoplasmic"/>
    <property type="match status" value="1"/>
</dbReference>
<comment type="function">
    <text evidence="14">Thioredoxin system is a major player in glutathione metabolism, due to the demonstrated absence of a glutathione reductase. Functionally interacts with the Sod/Cat reactive oxidation species (ROS) defense system and thereby has a role in preadult development and life span. Lack of a glutathione reductase suggests antioxidant defense in Drosophila, and probably in related insects, differs fundamentally from that in other organisms.</text>
</comment>
<dbReference type="GO" id="GO:0004362">
    <property type="term" value="F:glutathione-disulfide reductase (NADPH) activity"/>
    <property type="evidence" value="ECO:0007669"/>
    <property type="project" value="TreeGrafter"/>
</dbReference>
<dbReference type="CDD" id="cd03419">
    <property type="entry name" value="GRX_GRXh_1_2_like"/>
    <property type="match status" value="1"/>
</dbReference>
<dbReference type="PROSITE" id="PS00195">
    <property type="entry name" value="GLUTAREDOXIN_1"/>
    <property type="match status" value="1"/>
</dbReference>
<keyword evidence="7 15" id="KW-0274">FAD</keyword>
<evidence type="ECO:0000256" key="1">
    <source>
        <dbReference type="ARBA" id="ARBA00001974"/>
    </source>
</evidence>
<keyword evidence="9" id="KW-0249">Electron transport</keyword>
<proteinExistence type="evidence at transcript level"/>
<dbReference type="FunFam" id="3.40.30.10:FF:000093">
    <property type="entry name" value="Glutaredoxin 2"/>
    <property type="match status" value="1"/>
</dbReference>
<evidence type="ECO:0000256" key="8">
    <source>
        <dbReference type="ARBA" id="ARBA00022857"/>
    </source>
</evidence>
<dbReference type="InterPro" id="IPR011767">
    <property type="entry name" value="GLR_AS"/>
</dbReference>
<dbReference type="PROSITE" id="PS00076">
    <property type="entry name" value="PYRIDINE_REDOX_1"/>
    <property type="match status" value="1"/>
</dbReference>
<evidence type="ECO:0000256" key="3">
    <source>
        <dbReference type="ARBA" id="ARBA00007532"/>
    </source>
</evidence>
<evidence type="ECO:0000256" key="10">
    <source>
        <dbReference type="ARBA" id="ARBA00023002"/>
    </source>
</evidence>
<keyword evidence="8" id="KW-0521">NADP</keyword>
<name>A0A8E7SPG1_9CRUS</name>
<dbReference type="AlphaFoldDB" id="A0A8E7SPG1"/>
<dbReference type="Pfam" id="PF07992">
    <property type="entry name" value="Pyr_redox_2"/>
    <property type="match status" value="1"/>
</dbReference>
<evidence type="ECO:0000256" key="5">
    <source>
        <dbReference type="ARBA" id="ARBA00022448"/>
    </source>
</evidence>
<organism evidence="19">
    <name type="scientific">Diaphanosoma celebensis</name>
    <dbReference type="NCBI Taxonomy" id="2184134"/>
    <lineage>
        <taxon>Eukaryota</taxon>
        <taxon>Metazoa</taxon>
        <taxon>Ecdysozoa</taxon>
        <taxon>Arthropoda</taxon>
        <taxon>Crustacea</taxon>
        <taxon>Branchiopoda</taxon>
        <taxon>Diplostraca</taxon>
        <taxon>Cladocera</taxon>
        <taxon>Ctenopoda</taxon>
        <taxon>Sididae</taxon>
        <taxon>Diaphanosoma</taxon>
    </lineage>
</organism>
<evidence type="ECO:0000256" key="7">
    <source>
        <dbReference type="ARBA" id="ARBA00022827"/>
    </source>
</evidence>
<dbReference type="GO" id="GO:0050660">
    <property type="term" value="F:flavin adenine dinucleotide binding"/>
    <property type="evidence" value="ECO:0007669"/>
    <property type="project" value="InterPro"/>
</dbReference>
<evidence type="ECO:0000256" key="6">
    <source>
        <dbReference type="ARBA" id="ARBA00022630"/>
    </source>
</evidence>
<dbReference type="FunFam" id="3.50.50.60:FF:000190">
    <property type="entry name" value="Thioredoxin reductase"/>
    <property type="match status" value="1"/>
</dbReference>
<evidence type="ECO:0000256" key="9">
    <source>
        <dbReference type="ARBA" id="ARBA00022982"/>
    </source>
</evidence>
<dbReference type="GO" id="GO:0005829">
    <property type="term" value="C:cytosol"/>
    <property type="evidence" value="ECO:0007669"/>
    <property type="project" value="TreeGrafter"/>
</dbReference>
<dbReference type="InterPro" id="IPR012999">
    <property type="entry name" value="Pyr_OxRdtase_I_AS"/>
</dbReference>
<protein>
    <recommendedName>
        <fullName evidence="4">thioredoxin-disulfide reductase (NADPH)</fullName>
        <ecNumber evidence="4">1.8.1.9</ecNumber>
    </recommendedName>
</protein>
<keyword evidence="5" id="KW-0813">Transport</keyword>
<keyword evidence="11" id="KW-1015">Disulfide bond</keyword>
<evidence type="ECO:0000256" key="2">
    <source>
        <dbReference type="ARBA" id="ARBA00002549"/>
    </source>
</evidence>
<dbReference type="GO" id="GO:0034599">
    <property type="term" value="P:cellular response to oxidative stress"/>
    <property type="evidence" value="ECO:0007669"/>
    <property type="project" value="TreeGrafter"/>
</dbReference>
<dbReference type="InterPro" id="IPR046952">
    <property type="entry name" value="GSHR/TRXR-like"/>
</dbReference>
<evidence type="ECO:0000256" key="13">
    <source>
        <dbReference type="ARBA" id="ARBA00048132"/>
    </source>
</evidence>
<dbReference type="NCBIfam" id="TIGR02180">
    <property type="entry name" value="GRX_euk"/>
    <property type="match status" value="1"/>
</dbReference>